<dbReference type="InterPro" id="IPR012319">
    <property type="entry name" value="FPG_cat"/>
</dbReference>
<organism evidence="18 19">
    <name type="scientific">Ilumatobacter coccineus (strain NBRC 103263 / KCTC 29153 / YM16-304)</name>
    <dbReference type="NCBI Taxonomy" id="1313172"/>
    <lineage>
        <taxon>Bacteria</taxon>
        <taxon>Bacillati</taxon>
        <taxon>Actinomycetota</taxon>
        <taxon>Acidimicrobiia</taxon>
        <taxon>Acidimicrobiales</taxon>
        <taxon>Ilumatobacteraceae</taxon>
        <taxon>Ilumatobacter</taxon>
    </lineage>
</organism>
<evidence type="ECO:0000256" key="6">
    <source>
        <dbReference type="ARBA" id="ARBA00022771"/>
    </source>
</evidence>
<evidence type="ECO:0000256" key="14">
    <source>
        <dbReference type="ARBA" id="ARBA00044632"/>
    </source>
</evidence>
<evidence type="ECO:0000256" key="15">
    <source>
        <dbReference type="PROSITE-ProRule" id="PRU00391"/>
    </source>
</evidence>
<dbReference type="FunFam" id="1.10.8.50:FF:000003">
    <property type="entry name" value="Formamidopyrimidine-DNA glycosylase"/>
    <property type="match status" value="1"/>
</dbReference>
<dbReference type="EMBL" id="AP012057">
    <property type="protein sequence ID" value="BAN02948.1"/>
    <property type="molecule type" value="Genomic_DNA"/>
</dbReference>
<dbReference type="Gene3D" id="1.10.8.50">
    <property type="match status" value="1"/>
</dbReference>
<sequence length="269" mass="29861">MPEGHTIHKIAKDHGKLLNGHAVAVSSPQGRFEPDAERIDGCVLERIEAYGKHLFYHWESGEIGHVHLGLFGKFRVSKVDTDTSLPDPRGAVRMRLALDDVAIDLSGPTACTVDPPDVRDRILARLGPDPLRRDGTPDKMIAKIAKSRRGIGDLLMDQSVVAGVGNVYRAEALFVMGIHPERPGCDLHDAEVVMLWNTIQSMLRQGVKDGRILTVSREESGVPRGKRIPRSEATYAYKRDNCLRCGTEITRLDIQNRTSYHCATCQPLR</sequence>
<feature type="domain" description="Formamidopyrimidine-DNA glycosylase catalytic" evidence="17">
    <location>
        <begin position="2"/>
        <end position="92"/>
    </location>
</feature>
<dbReference type="GO" id="GO:0006284">
    <property type="term" value="P:base-excision repair"/>
    <property type="evidence" value="ECO:0007669"/>
    <property type="project" value="InterPro"/>
</dbReference>
<reference evidence="18 19" key="1">
    <citation type="journal article" date="2013" name="Int. J. Syst. Evol. Microbiol.">
        <title>Ilumatobacter nonamiense sp. nov. and Ilumatobacter coccineum sp. nov., isolated from seashore sand.</title>
        <authorList>
            <person name="Matsumoto A."/>
            <person name="Kasai H."/>
            <person name="Matsuo Y."/>
            <person name="Shizuri Y."/>
            <person name="Ichikawa N."/>
            <person name="Fujita N."/>
            <person name="Omura S."/>
            <person name="Takahashi Y."/>
        </authorList>
    </citation>
    <scope>NUCLEOTIDE SEQUENCE [LARGE SCALE GENOMIC DNA]</scope>
    <source>
        <strain evidence="19">NBRC 103263 / KCTC 29153 / YM16-304</strain>
    </source>
</reference>
<dbReference type="OrthoDB" id="9800855at2"/>
<dbReference type="PANTHER" id="PTHR42697:SF1">
    <property type="entry name" value="ENDONUCLEASE 8"/>
    <property type="match status" value="1"/>
</dbReference>
<dbReference type="Pfam" id="PF01149">
    <property type="entry name" value="Fapy_DNA_glyco"/>
    <property type="match status" value="1"/>
</dbReference>
<evidence type="ECO:0000256" key="3">
    <source>
        <dbReference type="ARBA" id="ARBA00012720"/>
    </source>
</evidence>
<keyword evidence="4" id="KW-0479">Metal-binding</keyword>
<proteinExistence type="inferred from homology"/>
<dbReference type="GO" id="GO:0008534">
    <property type="term" value="F:oxidized purine nucleobase lesion DNA N-glycosylase activity"/>
    <property type="evidence" value="ECO:0007669"/>
    <property type="project" value="UniProtKB-ARBA"/>
</dbReference>
<dbReference type="SUPFAM" id="SSF81624">
    <property type="entry name" value="N-terminal domain of MutM-like DNA repair proteins"/>
    <property type="match status" value="1"/>
</dbReference>
<dbReference type="InterPro" id="IPR035937">
    <property type="entry name" value="FPG_N"/>
</dbReference>
<keyword evidence="6 15" id="KW-0863">Zinc-finger</keyword>
<evidence type="ECO:0000259" key="16">
    <source>
        <dbReference type="PROSITE" id="PS51066"/>
    </source>
</evidence>
<keyword evidence="19" id="KW-1185">Reference proteome</keyword>
<keyword evidence="11" id="KW-0456">Lyase</keyword>
<dbReference type="InterPro" id="IPR000214">
    <property type="entry name" value="Znf_DNA_glyclase/AP_lyase"/>
</dbReference>
<dbReference type="PROSITE" id="PS51068">
    <property type="entry name" value="FPG_CAT"/>
    <property type="match status" value="1"/>
</dbReference>
<evidence type="ECO:0000256" key="7">
    <source>
        <dbReference type="ARBA" id="ARBA00022801"/>
    </source>
</evidence>
<evidence type="ECO:0000259" key="17">
    <source>
        <dbReference type="PROSITE" id="PS51068"/>
    </source>
</evidence>
<dbReference type="PROSITE" id="PS51066">
    <property type="entry name" value="ZF_FPG_2"/>
    <property type="match status" value="1"/>
</dbReference>
<keyword evidence="12" id="KW-0511">Multifunctional enzyme</keyword>
<gene>
    <name evidence="18" type="ORF">YM304_26340</name>
</gene>
<keyword evidence="5" id="KW-0227">DNA damage</keyword>
<dbReference type="GO" id="GO:0140078">
    <property type="term" value="F:class I DNA-(apurinic or apyrimidinic site) endonuclease activity"/>
    <property type="evidence" value="ECO:0007669"/>
    <property type="project" value="UniProtKB-EC"/>
</dbReference>
<dbReference type="InterPro" id="IPR015886">
    <property type="entry name" value="H2TH_FPG"/>
</dbReference>
<evidence type="ECO:0000256" key="13">
    <source>
        <dbReference type="ARBA" id="ARBA00023295"/>
    </source>
</evidence>
<evidence type="ECO:0000256" key="2">
    <source>
        <dbReference type="ARBA" id="ARBA00009409"/>
    </source>
</evidence>
<dbReference type="GO" id="GO:0006979">
    <property type="term" value="P:response to oxidative stress"/>
    <property type="evidence" value="ECO:0007669"/>
    <property type="project" value="UniProtKB-ARBA"/>
</dbReference>
<dbReference type="GO" id="GO:0003684">
    <property type="term" value="F:damaged DNA binding"/>
    <property type="evidence" value="ECO:0007669"/>
    <property type="project" value="InterPro"/>
</dbReference>
<evidence type="ECO:0000313" key="18">
    <source>
        <dbReference type="EMBL" id="BAN02948.1"/>
    </source>
</evidence>
<accession>A0A6C7EE93</accession>
<dbReference type="RefSeq" id="WP_015442195.1">
    <property type="nucleotide sequence ID" value="NC_020520.1"/>
</dbReference>
<evidence type="ECO:0000256" key="10">
    <source>
        <dbReference type="ARBA" id="ARBA00023204"/>
    </source>
</evidence>
<name>A0A6C7EE93_ILUCY</name>
<evidence type="ECO:0000256" key="1">
    <source>
        <dbReference type="ARBA" id="ARBA00001947"/>
    </source>
</evidence>
<dbReference type="GO" id="GO:0003690">
    <property type="term" value="F:double-stranded DNA binding"/>
    <property type="evidence" value="ECO:0007669"/>
    <property type="project" value="UniProtKB-ARBA"/>
</dbReference>
<keyword evidence="13" id="KW-0326">Glycosidase</keyword>
<dbReference type="SUPFAM" id="SSF57716">
    <property type="entry name" value="Glucocorticoid receptor-like (DNA-binding domain)"/>
    <property type="match status" value="1"/>
</dbReference>
<evidence type="ECO:0000256" key="11">
    <source>
        <dbReference type="ARBA" id="ARBA00023239"/>
    </source>
</evidence>
<dbReference type="GO" id="GO:0008270">
    <property type="term" value="F:zinc ion binding"/>
    <property type="evidence" value="ECO:0007669"/>
    <property type="project" value="UniProtKB-KW"/>
</dbReference>
<feature type="domain" description="FPG-type" evidence="16">
    <location>
        <begin position="235"/>
        <end position="267"/>
    </location>
</feature>
<evidence type="ECO:0000256" key="12">
    <source>
        <dbReference type="ARBA" id="ARBA00023268"/>
    </source>
</evidence>
<protein>
    <recommendedName>
        <fullName evidence="3">DNA-(apurinic or apyrimidinic site) lyase</fullName>
        <ecNumber evidence="3">4.2.99.18</ecNumber>
    </recommendedName>
</protein>
<dbReference type="SUPFAM" id="SSF46946">
    <property type="entry name" value="S13-like H2TH domain"/>
    <property type="match status" value="1"/>
</dbReference>
<comment type="similarity">
    <text evidence="2">Belongs to the FPG family.</text>
</comment>
<evidence type="ECO:0000313" key="19">
    <source>
        <dbReference type="Proteomes" id="UP000011863"/>
    </source>
</evidence>
<evidence type="ECO:0000256" key="9">
    <source>
        <dbReference type="ARBA" id="ARBA00023125"/>
    </source>
</evidence>
<dbReference type="Gene3D" id="3.20.190.10">
    <property type="entry name" value="MutM-like, N-terminal"/>
    <property type="match status" value="1"/>
</dbReference>
<comment type="catalytic activity">
    <reaction evidence="14">
        <text>2'-deoxyribonucleotide-(2'-deoxyribose 5'-phosphate)-2'-deoxyribonucleotide-DNA = a 3'-end 2'-deoxyribonucleotide-(2,3-dehydro-2,3-deoxyribose 5'-phosphate)-DNA + a 5'-end 5'-phospho-2'-deoxyribonucleoside-DNA + H(+)</text>
        <dbReference type="Rhea" id="RHEA:66592"/>
        <dbReference type="Rhea" id="RHEA-COMP:13180"/>
        <dbReference type="Rhea" id="RHEA-COMP:16897"/>
        <dbReference type="Rhea" id="RHEA-COMP:17067"/>
        <dbReference type="ChEBI" id="CHEBI:15378"/>
        <dbReference type="ChEBI" id="CHEBI:136412"/>
        <dbReference type="ChEBI" id="CHEBI:157695"/>
        <dbReference type="ChEBI" id="CHEBI:167181"/>
        <dbReference type="EC" id="4.2.99.18"/>
    </reaction>
</comment>
<keyword evidence="9" id="KW-0238">DNA-binding</keyword>
<dbReference type="SMART" id="SM01232">
    <property type="entry name" value="H2TH"/>
    <property type="match status" value="1"/>
</dbReference>
<dbReference type="PANTHER" id="PTHR42697">
    <property type="entry name" value="ENDONUCLEASE 8"/>
    <property type="match status" value="1"/>
</dbReference>
<evidence type="ECO:0000256" key="5">
    <source>
        <dbReference type="ARBA" id="ARBA00022763"/>
    </source>
</evidence>
<dbReference type="InterPro" id="IPR010979">
    <property type="entry name" value="Ribosomal_uS13-like_H2TH"/>
</dbReference>
<dbReference type="AlphaFoldDB" id="A0A6C7EE93"/>
<keyword evidence="7" id="KW-0378">Hydrolase</keyword>
<evidence type="ECO:0000256" key="8">
    <source>
        <dbReference type="ARBA" id="ARBA00022833"/>
    </source>
</evidence>
<comment type="cofactor">
    <cofactor evidence="1">
        <name>Zn(2+)</name>
        <dbReference type="ChEBI" id="CHEBI:29105"/>
    </cofactor>
</comment>
<dbReference type="Pfam" id="PF06831">
    <property type="entry name" value="H2TH"/>
    <property type="match status" value="1"/>
</dbReference>
<dbReference type="KEGG" id="aym:YM304_26340"/>
<keyword evidence="10" id="KW-0234">DNA repair</keyword>
<dbReference type="CDD" id="cd08970">
    <property type="entry name" value="AcNei1_N"/>
    <property type="match status" value="1"/>
</dbReference>
<keyword evidence="8" id="KW-0862">Zinc</keyword>
<dbReference type="GO" id="GO:0000703">
    <property type="term" value="F:oxidized pyrimidine nucleobase lesion DNA N-glycosylase activity"/>
    <property type="evidence" value="ECO:0007669"/>
    <property type="project" value="TreeGrafter"/>
</dbReference>
<dbReference type="Proteomes" id="UP000011863">
    <property type="component" value="Chromosome"/>
</dbReference>
<dbReference type="EC" id="4.2.99.18" evidence="3"/>
<evidence type="ECO:0000256" key="4">
    <source>
        <dbReference type="ARBA" id="ARBA00022723"/>
    </source>
</evidence>
<dbReference type="SMART" id="SM00898">
    <property type="entry name" value="Fapy_DNA_glyco"/>
    <property type="match status" value="1"/>
</dbReference>